<keyword evidence="5" id="KW-0812">Transmembrane</keyword>
<dbReference type="InterPro" id="IPR008630">
    <property type="entry name" value="Glyco_trans_34"/>
</dbReference>
<keyword evidence="5" id="KW-1133">Transmembrane helix</keyword>
<evidence type="ECO:0008006" key="7">
    <source>
        <dbReference type="Google" id="ProtNLM"/>
    </source>
</evidence>
<protein>
    <recommendedName>
        <fullName evidence="7">Nucleotide-diphospho-sugar transferase domain-containing protein</fullName>
    </recommendedName>
</protein>
<organism evidence="6">
    <name type="scientific">Vitrella brassicaformis</name>
    <dbReference type="NCBI Taxonomy" id="1169539"/>
    <lineage>
        <taxon>Eukaryota</taxon>
        <taxon>Sar</taxon>
        <taxon>Alveolata</taxon>
        <taxon>Colpodellida</taxon>
        <taxon>Vitrellaceae</taxon>
        <taxon>Vitrella</taxon>
    </lineage>
</organism>
<comment type="similarity">
    <text evidence="1">Belongs to the glycosyltransferase 34 family.</text>
</comment>
<dbReference type="GO" id="GO:0016757">
    <property type="term" value="F:glycosyltransferase activity"/>
    <property type="evidence" value="ECO:0007669"/>
    <property type="project" value="UniProtKB-KW"/>
</dbReference>
<keyword evidence="3" id="KW-0808">Transferase</keyword>
<feature type="transmembrane region" description="Helical" evidence="5">
    <location>
        <begin position="40"/>
        <end position="63"/>
    </location>
</feature>
<dbReference type="GO" id="GO:0000139">
    <property type="term" value="C:Golgi membrane"/>
    <property type="evidence" value="ECO:0007669"/>
    <property type="project" value="TreeGrafter"/>
</dbReference>
<evidence type="ECO:0000256" key="2">
    <source>
        <dbReference type="ARBA" id="ARBA00022676"/>
    </source>
</evidence>
<dbReference type="EMBL" id="HBGB01020425">
    <property type="protein sequence ID" value="CAD9056732.1"/>
    <property type="molecule type" value="Transcribed_RNA"/>
</dbReference>
<evidence type="ECO:0000256" key="5">
    <source>
        <dbReference type="SAM" id="Phobius"/>
    </source>
</evidence>
<reference evidence="6" key="1">
    <citation type="submission" date="2021-01" db="EMBL/GenBank/DDBJ databases">
        <authorList>
            <person name="Corre E."/>
            <person name="Pelletier E."/>
            <person name="Niang G."/>
            <person name="Scheremetjew M."/>
            <person name="Finn R."/>
            <person name="Kale V."/>
            <person name="Holt S."/>
            <person name="Cochrane G."/>
            <person name="Meng A."/>
            <person name="Brown T."/>
            <person name="Cohen L."/>
        </authorList>
    </citation>
    <scope>NUCLEOTIDE SEQUENCE</scope>
    <source>
        <strain evidence="6">CCMP3346</strain>
    </source>
</reference>
<name>A0A7S1JXK0_9ALVE</name>
<accession>A0A7S1JXK0</accession>
<dbReference type="PANTHER" id="PTHR31306">
    <property type="entry name" value="ALPHA-1,6-MANNOSYLTRANSFERASE MNN11-RELATED"/>
    <property type="match status" value="1"/>
</dbReference>
<evidence type="ECO:0000256" key="1">
    <source>
        <dbReference type="ARBA" id="ARBA00005664"/>
    </source>
</evidence>
<feature type="region of interest" description="Disordered" evidence="4">
    <location>
        <begin position="1"/>
        <end position="21"/>
    </location>
</feature>
<dbReference type="Gene3D" id="3.90.550.10">
    <property type="entry name" value="Spore Coat Polysaccharide Biosynthesis Protein SpsA, Chain A"/>
    <property type="match status" value="1"/>
</dbReference>
<keyword evidence="5" id="KW-0472">Membrane</keyword>
<dbReference type="PANTHER" id="PTHR31306:SF4">
    <property type="entry name" value="ALPHA-1,2-GALACTOSYLTRANSFERASE"/>
    <property type="match status" value="1"/>
</dbReference>
<dbReference type="GO" id="GO:0006487">
    <property type="term" value="P:protein N-linked glycosylation"/>
    <property type="evidence" value="ECO:0007669"/>
    <property type="project" value="TreeGrafter"/>
</dbReference>
<evidence type="ECO:0000256" key="3">
    <source>
        <dbReference type="ARBA" id="ARBA00022679"/>
    </source>
</evidence>
<proteinExistence type="inferred from homology"/>
<evidence type="ECO:0000256" key="4">
    <source>
        <dbReference type="SAM" id="MobiDB-lite"/>
    </source>
</evidence>
<evidence type="ECO:0000313" key="6">
    <source>
        <dbReference type="EMBL" id="CAD9056732.1"/>
    </source>
</evidence>
<sequence length="588" mass="65551">MSGAANTTFRRRSSTDQSNVPAGEMGRSLLMVRLLPTSALSLNTLFCLAVLLYVLAWALLVLYSGMLFGTGGGGGGPDDRAARRTRKEAFDSWFEDILEQWIPPWASPSLYQLEDLYVPSAGEEDGHTRHPCRVVILTSGDLRIDIDEPLRANRQLYAAQHGYCYKHLSCIRGSGQRWMNDNNETESESGGRDNEGDRRLCHSPHYWRYIALWKLMRSGTEWILYLDGDAMFTNLNRTVEDVTRNPAYASPSTALLVGTDADCQSPKFPLNNGVMLVRASTFAHMLAYHVLVRKDYHRALNHTDKWGARGLHDQPILIEVLAELRVINPEAIQAACSSGAIVNHTARGEVLHRGRHVTVLPGRLMNSFRRGNTYADMPELVWQPGDWIAHFTGTANKVRRYLLRETCHASHVAGHLAVCPFALSSLLTPDEAASVMETERVALSERQLRRAHSQRSMRIQRAAEQIRSNSDKLPGALDHLRHTIDRYVTRLLECADWSMGEGDEARGEEMLGYLEEVARQVWQNAFQLGTYTLKAAQHTAEQMVNIDQCGVPDGVEATTDLPLSADGSRPDESDASCQVTDAGQIALS</sequence>
<dbReference type="AlphaFoldDB" id="A0A7S1JXK0"/>
<dbReference type="InterPro" id="IPR029044">
    <property type="entry name" value="Nucleotide-diphossugar_trans"/>
</dbReference>
<gene>
    <name evidence="6" type="ORF">VBRA1451_LOCUS11798</name>
</gene>
<keyword evidence="2" id="KW-0328">Glycosyltransferase</keyword>